<evidence type="ECO:0000313" key="12">
    <source>
        <dbReference type="Proteomes" id="UP000447434"/>
    </source>
</evidence>
<feature type="transmembrane region" description="Helical" evidence="9">
    <location>
        <begin position="112"/>
        <end position="131"/>
    </location>
</feature>
<evidence type="ECO:0000256" key="9">
    <source>
        <dbReference type="SAM" id="Phobius"/>
    </source>
</evidence>
<proteinExistence type="inferred from homology"/>
<feature type="transmembrane region" description="Helical" evidence="9">
    <location>
        <begin position="143"/>
        <end position="163"/>
    </location>
</feature>
<dbReference type="PROSITE" id="PS50929">
    <property type="entry name" value="ABC_TM1F"/>
    <property type="match status" value="1"/>
</dbReference>
<feature type="transmembrane region" description="Helical" evidence="9">
    <location>
        <begin position="28"/>
        <end position="52"/>
    </location>
</feature>
<keyword evidence="4 9" id="KW-0812">Transmembrane</keyword>
<feature type="transmembrane region" description="Helical" evidence="9">
    <location>
        <begin position="338"/>
        <end position="357"/>
    </location>
</feature>
<dbReference type="AlphaFoldDB" id="A0A6A4NUH2"/>
<dbReference type="SUPFAM" id="SSF90123">
    <property type="entry name" value="ABC transporter transmembrane region"/>
    <property type="match status" value="1"/>
</dbReference>
<dbReference type="InterPro" id="IPR036640">
    <property type="entry name" value="ABC1_TM_sf"/>
</dbReference>
<comment type="subcellular location">
    <subcellularLocation>
        <location evidence="1">Membrane</location>
        <topology evidence="1">Multi-pass membrane protein</topology>
    </subcellularLocation>
</comment>
<comment type="caution">
    <text evidence="11">The sequence shown here is derived from an EMBL/GenBank/DDBJ whole genome shotgun (WGS) entry which is preliminary data.</text>
</comment>
<evidence type="ECO:0000256" key="3">
    <source>
        <dbReference type="ARBA" id="ARBA00022448"/>
    </source>
</evidence>
<feature type="domain" description="ABC transmembrane type-1" evidence="10">
    <location>
        <begin position="304"/>
        <end position="412"/>
    </location>
</feature>
<dbReference type="OrthoDB" id="6500128at2759"/>
<reference evidence="12" key="1">
    <citation type="journal article" date="2020" name="Nat. Commun.">
        <title>Genome sequence of the cluster root forming white lupin.</title>
        <authorList>
            <person name="Hufnagel B."/>
            <person name="Marques A."/>
            <person name="Soriano A."/>
            <person name="Marques L."/>
            <person name="Divol F."/>
            <person name="Doumas P."/>
            <person name="Sallet E."/>
            <person name="Mancinotti D."/>
            <person name="Carrere S."/>
            <person name="Marande W."/>
            <person name="Arribat S."/>
            <person name="Keller J."/>
            <person name="Huneau C."/>
            <person name="Blein T."/>
            <person name="Aime D."/>
            <person name="Laguerre M."/>
            <person name="Taylor J."/>
            <person name="Schubert V."/>
            <person name="Nelson M."/>
            <person name="Geu-Flores F."/>
            <person name="Crespi M."/>
            <person name="Gallardo-Guerrero K."/>
            <person name="Delaux P.-M."/>
            <person name="Salse J."/>
            <person name="Berges H."/>
            <person name="Guyot R."/>
            <person name="Gouzy J."/>
            <person name="Peret B."/>
        </authorList>
    </citation>
    <scope>NUCLEOTIDE SEQUENCE [LARGE SCALE GENOMIC DNA]</scope>
    <source>
        <strain evidence="12">cv. Amiga</strain>
    </source>
</reference>
<evidence type="ECO:0000259" key="10">
    <source>
        <dbReference type="PROSITE" id="PS50929"/>
    </source>
</evidence>
<evidence type="ECO:0000256" key="6">
    <source>
        <dbReference type="ARBA" id="ARBA00022840"/>
    </source>
</evidence>
<keyword evidence="6" id="KW-0067">ATP-binding</keyword>
<dbReference type="Pfam" id="PF00664">
    <property type="entry name" value="ABC_membrane"/>
    <property type="match status" value="1"/>
</dbReference>
<keyword evidence="12" id="KW-1185">Reference proteome</keyword>
<evidence type="ECO:0000256" key="1">
    <source>
        <dbReference type="ARBA" id="ARBA00004141"/>
    </source>
</evidence>
<dbReference type="Proteomes" id="UP000447434">
    <property type="component" value="Chromosome 20"/>
</dbReference>
<name>A0A6A4NUH2_LUPAL</name>
<keyword evidence="8 9" id="KW-0472">Membrane</keyword>
<keyword evidence="5" id="KW-0547">Nucleotide-binding</keyword>
<comment type="similarity">
    <text evidence="2">Belongs to the ABC transporter superfamily. ABCC family. Conjugate transporter (TC 3.A.1.208) subfamily.</text>
</comment>
<gene>
    <name evidence="11" type="ORF">Lalb_Chr20g0117791</name>
</gene>
<organism evidence="11 12">
    <name type="scientific">Lupinus albus</name>
    <name type="common">White lupine</name>
    <name type="synonym">Lupinus termis</name>
    <dbReference type="NCBI Taxonomy" id="3870"/>
    <lineage>
        <taxon>Eukaryota</taxon>
        <taxon>Viridiplantae</taxon>
        <taxon>Streptophyta</taxon>
        <taxon>Embryophyta</taxon>
        <taxon>Tracheophyta</taxon>
        <taxon>Spermatophyta</taxon>
        <taxon>Magnoliopsida</taxon>
        <taxon>eudicotyledons</taxon>
        <taxon>Gunneridae</taxon>
        <taxon>Pentapetalae</taxon>
        <taxon>rosids</taxon>
        <taxon>fabids</taxon>
        <taxon>Fabales</taxon>
        <taxon>Fabaceae</taxon>
        <taxon>Papilionoideae</taxon>
        <taxon>50 kb inversion clade</taxon>
        <taxon>genistoids sensu lato</taxon>
        <taxon>core genistoids</taxon>
        <taxon>Genisteae</taxon>
        <taxon>Lupinus</taxon>
    </lineage>
</organism>
<dbReference type="EMBL" id="WOCE01000020">
    <property type="protein sequence ID" value="KAE9591374.1"/>
    <property type="molecule type" value="Genomic_DNA"/>
</dbReference>
<evidence type="ECO:0000256" key="5">
    <source>
        <dbReference type="ARBA" id="ARBA00022741"/>
    </source>
</evidence>
<accession>A0A6A4NUH2</accession>
<dbReference type="InterPro" id="IPR011527">
    <property type="entry name" value="ABC1_TM_dom"/>
</dbReference>
<feature type="transmembrane region" description="Helical" evidence="9">
    <location>
        <begin position="72"/>
        <end position="92"/>
    </location>
</feature>
<protein>
    <submittedName>
        <fullName evidence="11">Putative xenobiotic-transporting ATPase</fullName>
    </submittedName>
</protein>
<dbReference type="GO" id="GO:0140359">
    <property type="term" value="F:ABC-type transporter activity"/>
    <property type="evidence" value="ECO:0007669"/>
    <property type="project" value="InterPro"/>
</dbReference>
<keyword evidence="3" id="KW-0813">Transport</keyword>
<feature type="transmembrane region" description="Helical" evidence="9">
    <location>
        <begin position="175"/>
        <end position="195"/>
    </location>
</feature>
<evidence type="ECO:0000256" key="4">
    <source>
        <dbReference type="ARBA" id="ARBA00022692"/>
    </source>
</evidence>
<dbReference type="PANTHER" id="PTHR24223:SF456">
    <property type="entry name" value="MULTIDRUG RESISTANCE-ASSOCIATED PROTEIN LETHAL(2)03659"/>
    <property type="match status" value="1"/>
</dbReference>
<keyword evidence="7 9" id="KW-1133">Transmembrane helix</keyword>
<evidence type="ECO:0000256" key="2">
    <source>
        <dbReference type="ARBA" id="ARBA00009726"/>
    </source>
</evidence>
<dbReference type="InterPro" id="IPR050173">
    <property type="entry name" value="ABC_transporter_C-like"/>
</dbReference>
<dbReference type="Gene3D" id="1.20.1560.10">
    <property type="entry name" value="ABC transporter type 1, transmembrane domain"/>
    <property type="match status" value="1"/>
</dbReference>
<evidence type="ECO:0000313" key="11">
    <source>
        <dbReference type="EMBL" id="KAE9591374.1"/>
    </source>
</evidence>
<dbReference type="PANTHER" id="PTHR24223">
    <property type="entry name" value="ATP-BINDING CASSETTE SUB-FAMILY C"/>
    <property type="match status" value="1"/>
</dbReference>
<sequence>MAFKPLDWYCQPVARGVWSTVVENAFGAYTPCAVDSLVISVSQLILLGLCIYRIWLITKDFTVKRFCLRSKLYNYILGLLAAYCVAEPLFRLITGMSILNLDGQTHLAPFEIVSLIVEAVTWCSMLILIGVETRVYIHEFRWFIRFSVIYSIVGDVVLFNLIISVKEFYSRSVLYLYISEVVCQALFGILLLVYIPTLDPYPGYTPIRSELVTDAAYDELPGGEMICPERHANILSKIFFSWMNPIMKLGYEKPLTEKDIWKLDTWDRTETLNNNFQRCWAEESQKSKPWLLRALNASLGGRFWFGGFFKIGNDISQFLGPLILNQLLQSMQNGDPAWIGYIYAFSIFVGVVFGVLCEGQYFQNVMRVGYRLRSTLVAAVFRKSLRLTHEARKQFATGKITNLMTTDAEALQACFISLYLISTQFQIVAAESY</sequence>
<evidence type="ECO:0000256" key="8">
    <source>
        <dbReference type="ARBA" id="ARBA00023136"/>
    </source>
</evidence>
<evidence type="ECO:0000256" key="7">
    <source>
        <dbReference type="ARBA" id="ARBA00022989"/>
    </source>
</evidence>
<dbReference type="GO" id="GO:0016020">
    <property type="term" value="C:membrane"/>
    <property type="evidence" value="ECO:0007669"/>
    <property type="project" value="UniProtKB-SubCell"/>
</dbReference>
<dbReference type="GO" id="GO:0005524">
    <property type="term" value="F:ATP binding"/>
    <property type="evidence" value="ECO:0007669"/>
    <property type="project" value="UniProtKB-KW"/>
</dbReference>